<gene>
    <name evidence="3" type="ORF">IDM40_08915</name>
</gene>
<keyword evidence="2" id="KW-0732">Signal</keyword>
<feature type="signal peptide" evidence="2">
    <location>
        <begin position="1"/>
        <end position="24"/>
    </location>
</feature>
<evidence type="ECO:0008006" key="5">
    <source>
        <dbReference type="Google" id="ProtNLM"/>
    </source>
</evidence>
<dbReference type="PROSITE" id="PS51257">
    <property type="entry name" value="PROKAR_LIPOPROTEIN"/>
    <property type="match status" value="1"/>
</dbReference>
<reference evidence="3 4" key="1">
    <citation type="submission" date="2020-09" db="EMBL/GenBank/DDBJ databases">
        <title>Diversity and distribution of actinomycetes associated with coral in the coast of Hainan.</title>
        <authorList>
            <person name="Li F."/>
        </authorList>
    </citation>
    <scope>NUCLEOTIDE SEQUENCE [LARGE SCALE GENOMIC DNA]</scope>
    <source>
        <strain evidence="3 4">HNM0947</strain>
    </source>
</reference>
<evidence type="ECO:0000313" key="4">
    <source>
        <dbReference type="Proteomes" id="UP000806528"/>
    </source>
</evidence>
<feature type="chain" id="PRO_5045597722" description="DUF4333 domain-containing protein" evidence="2">
    <location>
        <begin position="25"/>
        <end position="223"/>
    </location>
</feature>
<organism evidence="3 4">
    <name type="scientific">Nocardiopsis coralli</name>
    <dbReference type="NCBI Taxonomy" id="2772213"/>
    <lineage>
        <taxon>Bacteria</taxon>
        <taxon>Bacillati</taxon>
        <taxon>Actinomycetota</taxon>
        <taxon>Actinomycetes</taxon>
        <taxon>Streptosporangiales</taxon>
        <taxon>Nocardiopsidaceae</taxon>
        <taxon>Nocardiopsis</taxon>
    </lineage>
</organism>
<dbReference type="Proteomes" id="UP000806528">
    <property type="component" value="Unassembled WGS sequence"/>
</dbReference>
<protein>
    <recommendedName>
        <fullName evidence="5">DUF4333 domain-containing protein</fullName>
    </recommendedName>
</protein>
<evidence type="ECO:0000256" key="2">
    <source>
        <dbReference type="SAM" id="SignalP"/>
    </source>
</evidence>
<comment type="caution">
    <text evidence="3">The sequence shown here is derived from an EMBL/GenBank/DDBJ whole genome shotgun (WGS) entry which is preliminary data.</text>
</comment>
<sequence length="223" mass="24284">MTTPAHRHRLPLALTAVGAALALAACGADESPDENGAAPEEEQQEATVDSIEWRNAEIPAEEPGVPEEELQAILEERGDELTETLGARATEELTRMAGVVDPEAATECPDFQHEEGEEFTCTVTFLGEDFDYDVVLGEVGDFTTQYQSGLSEMPVVRDHVEDSIRHQAETEDVHCDMEEVEPVPVDERDQLDIACHALVDDEAEEWAVAPHMSGGIVVAPDYG</sequence>
<proteinExistence type="predicted"/>
<dbReference type="EMBL" id="JADBGI010000006">
    <property type="protein sequence ID" value="MBE2998823.1"/>
    <property type="molecule type" value="Genomic_DNA"/>
</dbReference>
<evidence type="ECO:0000313" key="3">
    <source>
        <dbReference type="EMBL" id="MBE2998823.1"/>
    </source>
</evidence>
<dbReference type="RefSeq" id="WP_193121455.1">
    <property type="nucleotide sequence ID" value="NZ_JADBGI010000006.1"/>
</dbReference>
<feature type="region of interest" description="Disordered" evidence="1">
    <location>
        <begin position="28"/>
        <end position="52"/>
    </location>
</feature>
<accession>A0ABR9P4Q2</accession>
<evidence type="ECO:0000256" key="1">
    <source>
        <dbReference type="SAM" id="MobiDB-lite"/>
    </source>
</evidence>
<name>A0ABR9P4Q2_9ACTN</name>
<keyword evidence="4" id="KW-1185">Reference proteome</keyword>